<proteinExistence type="predicted"/>
<reference evidence="1 2" key="1">
    <citation type="submission" date="2024-01" db="EMBL/GenBank/DDBJ databases">
        <title>Active colonisers of the gastrointestinal tract of Atlantic salmon farmed in a warm water region.</title>
        <authorList>
            <person name="Bowman J.P."/>
        </authorList>
    </citation>
    <scope>NUCLEOTIDE SEQUENCE [LARGE SCALE GENOMIC DNA]</scope>
    <source>
        <strain evidence="1 2">S3MW1</strain>
    </source>
</reference>
<protein>
    <submittedName>
        <fullName evidence="1">Uncharacterized protein</fullName>
    </submittedName>
</protein>
<name>A0ABU6L8S7_9GAMM</name>
<organism evidence="1 2">
    <name type="scientific">Photobacterium toruni</name>
    <dbReference type="NCBI Taxonomy" id="1935446"/>
    <lineage>
        <taxon>Bacteria</taxon>
        <taxon>Pseudomonadati</taxon>
        <taxon>Pseudomonadota</taxon>
        <taxon>Gammaproteobacteria</taxon>
        <taxon>Vibrionales</taxon>
        <taxon>Vibrionaceae</taxon>
        <taxon>Photobacterium</taxon>
    </lineage>
</organism>
<sequence length="105" mass="12004">MRLLSKKELNIRLIKAYPLLRLNNNQIPDVDFVMVNDLINSFKFSFTNWQDIMPIAHQLGIYARPVGTGYYAQDRNITVCTKQDDVHTALVVCCIKLLESGTCDV</sequence>
<evidence type="ECO:0000313" key="2">
    <source>
        <dbReference type="Proteomes" id="UP001306119"/>
    </source>
</evidence>
<dbReference type="EMBL" id="JAYXUG010000013">
    <property type="protein sequence ID" value="MEC6832987.1"/>
    <property type="molecule type" value="Genomic_DNA"/>
</dbReference>
<evidence type="ECO:0000313" key="1">
    <source>
        <dbReference type="EMBL" id="MEC6832987.1"/>
    </source>
</evidence>
<dbReference type="RefSeq" id="WP_327775288.1">
    <property type="nucleotide sequence ID" value="NZ_JAYXUG010000013.1"/>
</dbReference>
<keyword evidence="2" id="KW-1185">Reference proteome</keyword>
<gene>
    <name evidence="1" type="ORF">VXS06_14565</name>
</gene>
<dbReference type="Proteomes" id="UP001306119">
    <property type="component" value="Unassembled WGS sequence"/>
</dbReference>
<accession>A0ABU6L8S7</accession>
<comment type="caution">
    <text evidence="1">The sequence shown here is derived from an EMBL/GenBank/DDBJ whole genome shotgun (WGS) entry which is preliminary data.</text>
</comment>